<protein>
    <submittedName>
        <fullName evidence="7">Cupin domain-containing protein</fullName>
    </submittedName>
</protein>
<name>A0A437J5T9_9SPHN</name>
<keyword evidence="2" id="KW-0479">Metal-binding</keyword>
<comment type="cofactor">
    <cofactor evidence="1">
        <name>Fe(2+)</name>
        <dbReference type="ChEBI" id="CHEBI:29033"/>
    </cofactor>
</comment>
<dbReference type="SMART" id="SM00558">
    <property type="entry name" value="JmjC"/>
    <property type="match status" value="1"/>
</dbReference>
<dbReference type="GO" id="GO:0016706">
    <property type="term" value="F:2-oxoglutarate-dependent dioxygenase activity"/>
    <property type="evidence" value="ECO:0007669"/>
    <property type="project" value="TreeGrafter"/>
</dbReference>
<evidence type="ECO:0000256" key="1">
    <source>
        <dbReference type="ARBA" id="ARBA00001954"/>
    </source>
</evidence>
<dbReference type="Gene3D" id="2.60.120.650">
    <property type="entry name" value="Cupin"/>
    <property type="match status" value="1"/>
</dbReference>
<dbReference type="Proteomes" id="UP000282977">
    <property type="component" value="Unassembled WGS sequence"/>
</dbReference>
<feature type="domain" description="JmjC" evidence="6">
    <location>
        <begin position="93"/>
        <end position="222"/>
    </location>
</feature>
<evidence type="ECO:0000256" key="3">
    <source>
        <dbReference type="ARBA" id="ARBA00022964"/>
    </source>
</evidence>
<dbReference type="OrthoDB" id="9764016at2"/>
<evidence type="ECO:0000313" key="8">
    <source>
        <dbReference type="Proteomes" id="UP000282977"/>
    </source>
</evidence>
<accession>A0A437J5T9</accession>
<dbReference type="InterPro" id="IPR039994">
    <property type="entry name" value="NO66-like"/>
</dbReference>
<gene>
    <name evidence="7" type="ORF">ENE74_13280</name>
</gene>
<dbReference type="GO" id="GO:0046872">
    <property type="term" value="F:metal ion binding"/>
    <property type="evidence" value="ECO:0007669"/>
    <property type="project" value="UniProtKB-KW"/>
</dbReference>
<evidence type="ECO:0000256" key="5">
    <source>
        <dbReference type="ARBA" id="ARBA00023004"/>
    </source>
</evidence>
<dbReference type="PROSITE" id="PS51184">
    <property type="entry name" value="JMJC"/>
    <property type="match status" value="1"/>
</dbReference>
<dbReference type="PANTHER" id="PTHR13096:SF8">
    <property type="entry name" value="RIBOSOMAL OXYGENASE 1"/>
    <property type="match status" value="1"/>
</dbReference>
<keyword evidence="4" id="KW-0560">Oxidoreductase</keyword>
<evidence type="ECO:0000313" key="7">
    <source>
        <dbReference type="EMBL" id="RVT40287.1"/>
    </source>
</evidence>
<evidence type="ECO:0000256" key="2">
    <source>
        <dbReference type="ARBA" id="ARBA00022723"/>
    </source>
</evidence>
<keyword evidence="8" id="KW-1185">Reference proteome</keyword>
<evidence type="ECO:0000259" key="6">
    <source>
        <dbReference type="PROSITE" id="PS51184"/>
    </source>
</evidence>
<proteinExistence type="predicted"/>
<organism evidence="7 8">
    <name type="scientific">Sphingobium algorifonticola</name>
    <dbReference type="NCBI Taxonomy" id="2008318"/>
    <lineage>
        <taxon>Bacteria</taxon>
        <taxon>Pseudomonadati</taxon>
        <taxon>Pseudomonadota</taxon>
        <taxon>Alphaproteobacteria</taxon>
        <taxon>Sphingomonadales</taxon>
        <taxon>Sphingomonadaceae</taxon>
        <taxon>Sphingobium</taxon>
    </lineage>
</organism>
<sequence length="383" mass="43025">MHFDRFDTAAFLRDHWQKAPLLVRNPWTTWENPVTPDELAGLACEEDVEARLIMRTPRAWAVEQGPFSERRFGRLGKQPSTLLVQAVDHHVPEVAALIAPFRFIPDWRIDDVMVSYATDGGGVGPHFDQYDVFLVQGLGKRRWQVGQHCNRHTPLLAHDDLRLLADFEPVEEWVLEPGDMLYVPPGLAHNGIAIGDDCMTYSIGFRAPSRSELIAHWADALLDELSDDDRYRDPDDMVPGNPGEISQQAIGALHAMVTQTLHDRDAFARWFGRYTSTRRYPDIDWSPEEPVDLDWLHRMAGNALTLSRNAASRFAFVERAENGVLFFVDGDCHECHAEAAVFARSLCAQTSLPIEPQWLTLPAVATLIAALYNGGAVTFGSDD</sequence>
<comment type="caution">
    <text evidence="7">The sequence shown here is derived from an EMBL/GenBank/DDBJ whole genome shotgun (WGS) entry which is preliminary data.</text>
</comment>
<dbReference type="InterPro" id="IPR003347">
    <property type="entry name" value="JmjC_dom"/>
</dbReference>
<dbReference type="EMBL" id="RZUL01000004">
    <property type="protein sequence ID" value="RVT40287.1"/>
    <property type="molecule type" value="Genomic_DNA"/>
</dbReference>
<dbReference type="AlphaFoldDB" id="A0A437J5T9"/>
<keyword evidence="5" id="KW-0408">Iron</keyword>
<evidence type="ECO:0000256" key="4">
    <source>
        <dbReference type="ARBA" id="ARBA00023002"/>
    </source>
</evidence>
<dbReference type="RefSeq" id="WP_127691388.1">
    <property type="nucleotide sequence ID" value="NZ_RZUL01000004.1"/>
</dbReference>
<dbReference type="SUPFAM" id="SSF51197">
    <property type="entry name" value="Clavaminate synthase-like"/>
    <property type="match status" value="1"/>
</dbReference>
<dbReference type="Pfam" id="PF20514">
    <property type="entry name" value="WHD_ROXA"/>
    <property type="match status" value="1"/>
</dbReference>
<dbReference type="Pfam" id="PF08007">
    <property type="entry name" value="JmjC_2"/>
    <property type="match status" value="1"/>
</dbReference>
<dbReference type="PANTHER" id="PTHR13096">
    <property type="entry name" value="MINA53 MYC INDUCED NUCLEAR ANTIGEN"/>
    <property type="match status" value="1"/>
</dbReference>
<keyword evidence="3" id="KW-0223">Dioxygenase</keyword>
<dbReference type="Gene3D" id="3.40.366.30">
    <property type="entry name" value="50S ribosomal protein L16 arginine hydroxylase, Chain A, Domain 2"/>
    <property type="match status" value="1"/>
</dbReference>
<dbReference type="InterPro" id="IPR046799">
    <property type="entry name" value="ROXA-like_wH"/>
</dbReference>
<reference evidence="7 8" key="1">
    <citation type="submission" date="2019-01" db="EMBL/GenBank/DDBJ databases">
        <authorList>
            <person name="Chen W.-M."/>
        </authorList>
    </citation>
    <scope>NUCLEOTIDE SEQUENCE [LARGE SCALE GENOMIC DNA]</scope>
    <source>
        <strain evidence="7 8">TLA-22</strain>
    </source>
</reference>